<dbReference type="InterPro" id="IPR011701">
    <property type="entry name" value="MFS"/>
</dbReference>
<dbReference type="PANTHER" id="PTHR43124">
    <property type="entry name" value="PURINE EFFLUX PUMP PBUE"/>
    <property type="match status" value="1"/>
</dbReference>
<evidence type="ECO:0000256" key="4">
    <source>
        <dbReference type="ARBA" id="ARBA00022989"/>
    </source>
</evidence>
<dbReference type="InterPro" id="IPR020846">
    <property type="entry name" value="MFS_dom"/>
</dbReference>
<evidence type="ECO:0000256" key="6">
    <source>
        <dbReference type="SAM" id="Phobius"/>
    </source>
</evidence>
<dbReference type="SUPFAM" id="SSF103473">
    <property type="entry name" value="MFS general substrate transporter"/>
    <property type="match status" value="1"/>
</dbReference>
<dbReference type="GO" id="GO:0022857">
    <property type="term" value="F:transmembrane transporter activity"/>
    <property type="evidence" value="ECO:0007669"/>
    <property type="project" value="InterPro"/>
</dbReference>
<protein>
    <recommendedName>
        <fullName evidence="7">Major facilitator superfamily (MFS) profile domain-containing protein</fullName>
    </recommendedName>
</protein>
<dbReference type="Pfam" id="PF07690">
    <property type="entry name" value="MFS_1"/>
    <property type="match status" value="1"/>
</dbReference>
<dbReference type="GO" id="GO:0005886">
    <property type="term" value="C:plasma membrane"/>
    <property type="evidence" value="ECO:0007669"/>
    <property type="project" value="UniProtKB-SubCell"/>
</dbReference>
<evidence type="ECO:0000256" key="5">
    <source>
        <dbReference type="ARBA" id="ARBA00023136"/>
    </source>
</evidence>
<evidence type="ECO:0000256" key="2">
    <source>
        <dbReference type="ARBA" id="ARBA00022475"/>
    </source>
</evidence>
<feature type="transmembrane region" description="Helical" evidence="6">
    <location>
        <begin position="21"/>
        <end position="45"/>
    </location>
</feature>
<dbReference type="Gene3D" id="1.20.1250.20">
    <property type="entry name" value="MFS general substrate transporter like domains"/>
    <property type="match status" value="1"/>
</dbReference>
<feature type="non-terminal residue" evidence="8">
    <location>
        <position position="232"/>
    </location>
</feature>
<feature type="domain" description="Major facilitator superfamily (MFS) profile" evidence="7">
    <location>
        <begin position="23"/>
        <end position="232"/>
    </location>
</feature>
<dbReference type="PANTHER" id="PTHR43124:SF3">
    <property type="entry name" value="CHLORAMPHENICOL EFFLUX PUMP RV0191"/>
    <property type="match status" value="1"/>
</dbReference>
<keyword evidence="4 6" id="KW-1133">Transmembrane helix</keyword>
<comment type="subcellular location">
    <subcellularLocation>
        <location evidence="1">Cell membrane</location>
        <topology evidence="1">Multi-pass membrane protein</topology>
    </subcellularLocation>
</comment>
<sequence length="232" mass="25072">MIVIAQGIQMKERTASSRYNYTVLVVCWLGWIAIYLGRSILAPILPLLSSELGLTYTQVGLIESAYLVGYIVVKVPAGLVANRIGIKRTLILSMVGYGVSTALNFGATGFAHLMAFRFLLGLFQGVHLPIANTLLSERFGERQGRAIGFHESGPNVGNTVAFPLAVTITSTLSWRWAFLILSLPAFLLAGAATLILRDETKVEREARSLPEEGKSSLRGFSGILVPLALAHA</sequence>
<dbReference type="AlphaFoldDB" id="X1KHA7"/>
<feature type="transmembrane region" description="Helical" evidence="6">
    <location>
        <begin position="94"/>
        <end position="120"/>
    </location>
</feature>
<keyword evidence="2" id="KW-1003">Cell membrane</keyword>
<keyword evidence="3 6" id="KW-0812">Transmembrane</keyword>
<organism evidence="8">
    <name type="scientific">marine sediment metagenome</name>
    <dbReference type="NCBI Taxonomy" id="412755"/>
    <lineage>
        <taxon>unclassified sequences</taxon>
        <taxon>metagenomes</taxon>
        <taxon>ecological metagenomes</taxon>
    </lineage>
</organism>
<name>X1KHA7_9ZZZZ</name>
<evidence type="ECO:0000256" key="1">
    <source>
        <dbReference type="ARBA" id="ARBA00004651"/>
    </source>
</evidence>
<dbReference type="InterPro" id="IPR036259">
    <property type="entry name" value="MFS_trans_sf"/>
</dbReference>
<dbReference type="PROSITE" id="PS50850">
    <property type="entry name" value="MFS"/>
    <property type="match status" value="1"/>
</dbReference>
<evidence type="ECO:0000259" key="7">
    <source>
        <dbReference type="PROSITE" id="PS50850"/>
    </source>
</evidence>
<keyword evidence="5 6" id="KW-0472">Membrane</keyword>
<evidence type="ECO:0000313" key="8">
    <source>
        <dbReference type="EMBL" id="GAH89524.1"/>
    </source>
</evidence>
<feature type="transmembrane region" description="Helical" evidence="6">
    <location>
        <begin position="65"/>
        <end position="82"/>
    </location>
</feature>
<evidence type="ECO:0000256" key="3">
    <source>
        <dbReference type="ARBA" id="ARBA00022692"/>
    </source>
</evidence>
<proteinExistence type="predicted"/>
<dbReference type="EMBL" id="BARU01036401">
    <property type="protein sequence ID" value="GAH89524.1"/>
    <property type="molecule type" value="Genomic_DNA"/>
</dbReference>
<reference evidence="8" key="1">
    <citation type="journal article" date="2014" name="Front. Microbiol.">
        <title>High frequency of phylogenetically diverse reductive dehalogenase-homologous genes in deep subseafloor sedimentary metagenomes.</title>
        <authorList>
            <person name="Kawai M."/>
            <person name="Futagami T."/>
            <person name="Toyoda A."/>
            <person name="Takaki Y."/>
            <person name="Nishi S."/>
            <person name="Hori S."/>
            <person name="Arai W."/>
            <person name="Tsubouchi T."/>
            <person name="Morono Y."/>
            <person name="Uchiyama I."/>
            <person name="Ito T."/>
            <person name="Fujiyama A."/>
            <person name="Inagaki F."/>
            <person name="Takami H."/>
        </authorList>
    </citation>
    <scope>NUCLEOTIDE SEQUENCE</scope>
    <source>
        <strain evidence="8">Expedition CK06-06</strain>
    </source>
</reference>
<feature type="transmembrane region" description="Helical" evidence="6">
    <location>
        <begin position="176"/>
        <end position="196"/>
    </location>
</feature>
<dbReference type="InterPro" id="IPR050189">
    <property type="entry name" value="MFS_Efflux_Transporters"/>
</dbReference>
<accession>X1KHA7</accession>
<gene>
    <name evidence="8" type="ORF">S03H2_56840</name>
</gene>
<comment type="caution">
    <text evidence="8">The sequence shown here is derived from an EMBL/GenBank/DDBJ whole genome shotgun (WGS) entry which is preliminary data.</text>
</comment>